<dbReference type="Proteomes" id="UP001321473">
    <property type="component" value="Unassembled WGS sequence"/>
</dbReference>
<reference evidence="2 3" key="1">
    <citation type="journal article" date="2023" name="Arcadia Sci">
        <title>De novo assembly of a long-read Amblyomma americanum tick genome.</title>
        <authorList>
            <person name="Chou S."/>
            <person name="Poskanzer K.E."/>
            <person name="Rollins M."/>
            <person name="Thuy-Boun P.S."/>
        </authorList>
    </citation>
    <scope>NUCLEOTIDE SEQUENCE [LARGE SCALE GENOMIC DNA]</scope>
    <source>
        <strain evidence="2">F_SG_1</strain>
        <tissue evidence="2">Salivary glands</tissue>
    </source>
</reference>
<comment type="caution">
    <text evidence="2">The sequence shown here is derived from an EMBL/GenBank/DDBJ whole genome shotgun (WGS) entry which is preliminary data.</text>
</comment>
<organism evidence="2 3">
    <name type="scientific">Amblyomma americanum</name>
    <name type="common">Lone star tick</name>
    <dbReference type="NCBI Taxonomy" id="6943"/>
    <lineage>
        <taxon>Eukaryota</taxon>
        <taxon>Metazoa</taxon>
        <taxon>Ecdysozoa</taxon>
        <taxon>Arthropoda</taxon>
        <taxon>Chelicerata</taxon>
        <taxon>Arachnida</taxon>
        <taxon>Acari</taxon>
        <taxon>Parasitiformes</taxon>
        <taxon>Ixodida</taxon>
        <taxon>Ixodoidea</taxon>
        <taxon>Ixodidae</taxon>
        <taxon>Amblyomminae</taxon>
        <taxon>Amblyomma</taxon>
    </lineage>
</organism>
<accession>A0AAQ4FQ19</accession>
<feature type="transmembrane region" description="Helical" evidence="1">
    <location>
        <begin position="241"/>
        <end position="259"/>
    </location>
</feature>
<protein>
    <submittedName>
        <fullName evidence="2">Uncharacterized protein</fullName>
    </submittedName>
</protein>
<proteinExistence type="predicted"/>
<feature type="transmembrane region" description="Helical" evidence="1">
    <location>
        <begin position="90"/>
        <end position="108"/>
    </location>
</feature>
<evidence type="ECO:0000313" key="3">
    <source>
        <dbReference type="Proteomes" id="UP001321473"/>
    </source>
</evidence>
<sequence>MKEKRTIRPYFLTSLMLRKDQKNEGMKVWSPIDDTLPINVPINQLERGVSPSGRRRHVVEATRRLHANPINFDPHSSGECMQLTSMALQALIWLLLFTCMVPALILRLAGELLCWRAERDQAIKLDTAVVVVRLTAGLLCAAIMRLRENSDVGTRRPLWLRLAALLEMSLYAVSYLPHLLMTFLLNDQATLAALLILCVDVSQGEGAQALLLPVVCVVDYVGVVAASGLLCWAALQRPRSGPLLLLLAANSAVGITVALRQAAMAVTVRSFLWGLVLYSLAQLAHSLWNLLLPLLADDASATTPQLIGPSRSSGGCSRAQALRARALGCVDPRPDALGFFRLDGRCLLELLSTAFNLGVVLYQVRSAAT</sequence>
<feature type="transmembrane region" description="Helical" evidence="1">
    <location>
        <begin position="271"/>
        <end position="296"/>
    </location>
</feature>
<feature type="transmembrane region" description="Helical" evidence="1">
    <location>
        <begin position="209"/>
        <end position="235"/>
    </location>
</feature>
<evidence type="ECO:0000256" key="1">
    <source>
        <dbReference type="SAM" id="Phobius"/>
    </source>
</evidence>
<keyword evidence="1" id="KW-0472">Membrane</keyword>
<feature type="transmembrane region" description="Helical" evidence="1">
    <location>
        <begin position="128"/>
        <end position="146"/>
    </location>
</feature>
<gene>
    <name evidence="2" type="ORF">V5799_021310</name>
</gene>
<dbReference type="AlphaFoldDB" id="A0AAQ4FQ19"/>
<feature type="transmembrane region" description="Helical" evidence="1">
    <location>
        <begin position="158"/>
        <end position="177"/>
    </location>
</feature>
<keyword evidence="1" id="KW-1133">Transmembrane helix</keyword>
<name>A0AAQ4FQ19_AMBAM</name>
<keyword evidence="3" id="KW-1185">Reference proteome</keyword>
<keyword evidence="1" id="KW-0812">Transmembrane</keyword>
<dbReference type="EMBL" id="JARKHS020000370">
    <property type="protein sequence ID" value="KAK8788911.1"/>
    <property type="molecule type" value="Genomic_DNA"/>
</dbReference>
<evidence type="ECO:0000313" key="2">
    <source>
        <dbReference type="EMBL" id="KAK8788911.1"/>
    </source>
</evidence>